<dbReference type="AlphaFoldDB" id="A0A5S9XL67"/>
<evidence type="ECO:0000256" key="1">
    <source>
        <dbReference type="ARBA" id="ARBA00023015"/>
    </source>
</evidence>
<keyword evidence="4" id="KW-0539">Nucleus</keyword>
<dbReference type="ExpressionAtlas" id="A0A5S9XL67">
    <property type="expression patterns" value="baseline and differential"/>
</dbReference>
<evidence type="ECO:0000313" key="10">
    <source>
        <dbReference type="Proteomes" id="UP000516314"/>
    </source>
</evidence>
<evidence type="ECO:0000256" key="4">
    <source>
        <dbReference type="ARBA" id="ARBA00023242"/>
    </source>
</evidence>
<reference evidence="7 9" key="1">
    <citation type="submission" date="2019-12" db="EMBL/GenBank/DDBJ databases">
        <authorList>
            <person name="Jiao W.-B."/>
            <person name="Schneeberger K."/>
        </authorList>
    </citation>
    <scope>NUCLEOTIDE SEQUENCE [LARGE SCALE GENOMIC DNA]</scope>
    <source>
        <strain evidence="9">cv. C24</strain>
    </source>
</reference>
<evidence type="ECO:0000256" key="2">
    <source>
        <dbReference type="ARBA" id="ARBA00023125"/>
    </source>
</evidence>
<dbReference type="PANTHER" id="PTHR31714:SF10">
    <property type="entry name" value="F-BOX ASSOCIATED UBIQUITINATION EFFECTOR FAMILY PROTEIN-RELATED"/>
    <property type="match status" value="1"/>
</dbReference>
<keyword evidence="2" id="KW-0238">DNA-binding</keyword>
<evidence type="ECO:0000259" key="6">
    <source>
        <dbReference type="PROSITE" id="PS51005"/>
    </source>
</evidence>
<evidence type="ECO:0000256" key="5">
    <source>
        <dbReference type="SAM" id="MobiDB-lite"/>
    </source>
</evidence>
<dbReference type="GO" id="GO:0006355">
    <property type="term" value="P:regulation of DNA-templated transcription"/>
    <property type="evidence" value="ECO:0007669"/>
    <property type="project" value="InterPro"/>
</dbReference>
<dbReference type="EMBL" id="CACSHJ010000089">
    <property type="protein sequence ID" value="CAA0386519.1"/>
    <property type="molecule type" value="Genomic_DNA"/>
</dbReference>
<dbReference type="InterPro" id="IPR036093">
    <property type="entry name" value="NAC_dom_sf"/>
</dbReference>
<dbReference type="PROSITE" id="PS51005">
    <property type="entry name" value="NAC"/>
    <property type="match status" value="1"/>
</dbReference>
<accession>A0A5S9XL67</accession>
<keyword evidence="1" id="KW-0805">Transcription regulation</keyword>
<dbReference type="GO" id="GO:0003677">
    <property type="term" value="F:DNA binding"/>
    <property type="evidence" value="ECO:0007669"/>
    <property type="project" value="UniProtKB-KW"/>
</dbReference>
<dbReference type="FunFam" id="2.170.150.80:FF:000019">
    <property type="entry name" value="NAC domain containing protein 64"/>
    <property type="match status" value="1"/>
</dbReference>
<dbReference type="OrthoDB" id="1107504at2759"/>
<evidence type="ECO:0000313" key="7">
    <source>
        <dbReference type="EMBL" id="CAA0386519.1"/>
    </source>
</evidence>
<evidence type="ECO:0000313" key="8">
    <source>
        <dbReference type="EMBL" id="CAD5325874.1"/>
    </source>
</evidence>
<evidence type="ECO:0000256" key="3">
    <source>
        <dbReference type="ARBA" id="ARBA00023163"/>
    </source>
</evidence>
<keyword evidence="3" id="KW-0804">Transcription</keyword>
<dbReference type="Gene3D" id="2.170.150.80">
    <property type="entry name" value="NAC domain"/>
    <property type="match status" value="1"/>
</dbReference>
<gene>
    <name evidence="8" type="ORF">AT9943_LOCUS13680</name>
    <name evidence="7" type="ORF">C24_LOCUS15777</name>
</gene>
<reference evidence="8 10" key="2">
    <citation type="submission" date="2020-09" db="EMBL/GenBank/DDBJ databases">
        <authorList>
            <person name="Ashkenazy H."/>
        </authorList>
    </citation>
    <scope>NUCLEOTIDE SEQUENCE [LARGE SCALE GENOMIC DNA]</scope>
    <source>
        <strain evidence="10">cv. Cdm-0</strain>
    </source>
</reference>
<dbReference type="Proteomes" id="UP000434276">
    <property type="component" value="Unassembled WGS sequence"/>
</dbReference>
<dbReference type="PANTHER" id="PTHR31714">
    <property type="entry name" value="F-BOX ASSOCIATED UBIQUITINATION EFFECTOR FAMILY PROTEIN-RELATED"/>
    <property type="match status" value="1"/>
</dbReference>
<sequence length="364" mass="41893">MSPPSTIAYVLPPGFKFVPNDEEVIHCYLKPYSDGNTNVLLHVPIHLVNIYESNPQTLSEEFQKGNDKEWFIITERNKVDQGLSQTKRVGYGAKRQKRVDTNGGYWHATVAAQKINAGDGVVRNKRPLAYYVGKPSEGVKTDWLMQEYSLDHSSHNNDKDYTLCKIYLTPQATKKNKEVGEEKKKQKKGEAVVSVAPVEALEEQLPCNVEYHRPLAPLDSCQPQPHDLAYQQQQFCPGPLDSYQPQPHDMENQQPHNEKLKKEEDVEQLDLHQPDQLQLQQPHDIVYQLQYCLLPEQHQPQPFPDNFSELISFQQQPVMITDDFEDFFAEFIEPHSLDGDEESNNYGSFEGFFDTEGMIKHYTN</sequence>
<organism evidence="7 9">
    <name type="scientific">Arabidopsis thaliana</name>
    <name type="common">Mouse-ear cress</name>
    <dbReference type="NCBI Taxonomy" id="3702"/>
    <lineage>
        <taxon>Eukaryota</taxon>
        <taxon>Viridiplantae</taxon>
        <taxon>Streptophyta</taxon>
        <taxon>Embryophyta</taxon>
        <taxon>Tracheophyta</taxon>
        <taxon>Spermatophyta</taxon>
        <taxon>Magnoliopsida</taxon>
        <taxon>eudicotyledons</taxon>
        <taxon>Gunneridae</taxon>
        <taxon>Pentapetalae</taxon>
        <taxon>rosids</taxon>
        <taxon>malvids</taxon>
        <taxon>Brassicales</taxon>
        <taxon>Brassicaceae</taxon>
        <taxon>Camelineae</taxon>
        <taxon>Arabidopsis</taxon>
    </lineage>
</organism>
<feature type="compositionally biased region" description="Basic and acidic residues" evidence="5">
    <location>
        <begin position="248"/>
        <end position="261"/>
    </location>
</feature>
<dbReference type="InterPro" id="IPR003441">
    <property type="entry name" value="NAC-dom"/>
</dbReference>
<name>A0A5S9XL67_ARATH</name>
<feature type="region of interest" description="Disordered" evidence="5">
    <location>
        <begin position="236"/>
        <end position="261"/>
    </location>
</feature>
<proteinExistence type="predicted"/>
<dbReference type="EMBL" id="LR881468">
    <property type="protein sequence ID" value="CAD5325874.1"/>
    <property type="molecule type" value="Genomic_DNA"/>
</dbReference>
<dbReference type="Pfam" id="PF02365">
    <property type="entry name" value="NAM"/>
    <property type="match status" value="1"/>
</dbReference>
<protein>
    <submittedName>
        <fullName evidence="8">(thale cress) hypothetical protein</fullName>
    </submittedName>
</protein>
<feature type="domain" description="NAC" evidence="6">
    <location>
        <begin position="11"/>
        <end position="169"/>
    </location>
</feature>
<evidence type="ECO:0000313" key="9">
    <source>
        <dbReference type="Proteomes" id="UP000434276"/>
    </source>
</evidence>
<dbReference type="Proteomes" id="UP000516314">
    <property type="component" value="Chromosome 3"/>
</dbReference>
<dbReference type="SUPFAM" id="SSF101941">
    <property type="entry name" value="NAC domain"/>
    <property type="match status" value="1"/>
</dbReference>